<evidence type="ECO:0000313" key="2">
    <source>
        <dbReference type="EMBL" id="NBH60838.1"/>
    </source>
</evidence>
<dbReference type="PANTHER" id="PTHR22642">
    <property type="entry name" value="IMIDAZOLONEPROPIONASE"/>
    <property type="match status" value="1"/>
</dbReference>
<keyword evidence="2" id="KW-0378">Hydrolase</keyword>
<feature type="domain" description="Amidohydrolase 3" evidence="1">
    <location>
        <begin position="51"/>
        <end position="532"/>
    </location>
</feature>
<sequence>MKAELKQKVFINGKIFTSNPKQAYAECFVVEDGRITFIGDRSDLPEYDCEAEDLKGKRVIPGFVDTHMHPVILADCAAKISCLPPVVHSIEELQEEIRRAALEKKPGEWICGWGYDEEKFAEHRAPNRYDLDKASADYPIELLRSCSHIRSVNSKALELAGITKDTPDSPGGEIERDAEGVPTGILKENARHLVGAVLPDKSREVIVDGLVDLGKLLLSQGIVAVTDMGNLDAVDYFDYYQEAAEKGFRQDVGMYYIWDLIRKNPDFRWDAEKADKSRQIHRNGIKLIADGSIGGRTAWMDRPYLGSCDECGISVCSDEEIESAMEFCQKHQCQLAVHTMGKRAIDRIVDLAYQTGSWLCDMPSVRMEHITDPSQNAIEKAAAGKIAFATQMIFLYAEIESYRNNLGMDWIKETYPISHMLDCGVKVALSTDAPATSWAHPSDPFPNLKCAVSRTAYDGTDCGEKGSIDIETAIRLYTKEGAEIAGFSDIGQLAEGFRANFAVLSEDILHVPPERFPEIRVEQTYMDGECVYDRTKDQ</sequence>
<dbReference type="AlphaFoldDB" id="A0A845QL82"/>
<gene>
    <name evidence="2" type="ORF">D0435_04080</name>
</gene>
<dbReference type="Gene3D" id="2.30.40.10">
    <property type="entry name" value="Urease, subunit C, domain 1"/>
    <property type="match status" value="1"/>
</dbReference>
<dbReference type="PANTHER" id="PTHR22642:SF2">
    <property type="entry name" value="PROTEIN LONG AFTER FAR-RED 3"/>
    <property type="match status" value="1"/>
</dbReference>
<organism evidence="2 3">
    <name type="scientific">Anaerotruncus colihominis</name>
    <dbReference type="NCBI Taxonomy" id="169435"/>
    <lineage>
        <taxon>Bacteria</taxon>
        <taxon>Bacillati</taxon>
        <taxon>Bacillota</taxon>
        <taxon>Clostridia</taxon>
        <taxon>Eubacteriales</taxon>
        <taxon>Oscillospiraceae</taxon>
        <taxon>Anaerotruncus</taxon>
    </lineage>
</organism>
<dbReference type="Proteomes" id="UP000446866">
    <property type="component" value="Unassembled WGS sequence"/>
</dbReference>
<dbReference type="SUPFAM" id="SSF51338">
    <property type="entry name" value="Composite domain of metallo-dependent hydrolases"/>
    <property type="match status" value="1"/>
</dbReference>
<dbReference type="CDD" id="cd01300">
    <property type="entry name" value="YtcJ_like"/>
    <property type="match status" value="1"/>
</dbReference>
<reference evidence="2 3" key="1">
    <citation type="submission" date="2018-08" db="EMBL/GenBank/DDBJ databases">
        <title>Murine metabolic-syndrome-specific gut microbial biobank.</title>
        <authorList>
            <person name="Liu C."/>
        </authorList>
    </citation>
    <scope>NUCLEOTIDE SEQUENCE [LARGE SCALE GENOMIC DNA]</scope>
    <source>
        <strain evidence="2 3">28</strain>
    </source>
</reference>
<dbReference type="InterPro" id="IPR033932">
    <property type="entry name" value="YtcJ-like"/>
</dbReference>
<dbReference type="EMBL" id="QXWK01000005">
    <property type="protein sequence ID" value="NBH60838.1"/>
    <property type="molecule type" value="Genomic_DNA"/>
</dbReference>
<dbReference type="InterPro" id="IPR011059">
    <property type="entry name" value="Metal-dep_hydrolase_composite"/>
</dbReference>
<proteinExistence type="predicted"/>
<dbReference type="GO" id="GO:0016810">
    <property type="term" value="F:hydrolase activity, acting on carbon-nitrogen (but not peptide) bonds"/>
    <property type="evidence" value="ECO:0007669"/>
    <property type="project" value="InterPro"/>
</dbReference>
<evidence type="ECO:0000313" key="3">
    <source>
        <dbReference type="Proteomes" id="UP000446866"/>
    </source>
</evidence>
<comment type="caution">
    <text evidence="2">The sequence shown here is derived from an EMBL/GenBank/DDBJ whole genome shotgun (WGS) entry which is preliminary data.</text>
</comment>
<dbReference type="InterPro" id="IPR032466">
    <property type="entry name" value="Metal_Hydrolase"/>
</dbReference>
<protein>
    <submittedName>
        <fullName evidence="2">Amidohydrolase</fullName>
    </submittedName>
</protein>
<dbReference type="InterPro" id="IPR013108">
    <property type="entry name" value="Amidohydro_3"/>
</dbReference>
<evidence type="ECO:0000259" key="1">
    <source>
        <dbReference type="Pfam" id="PF07969"/>
    </source>
</evidence>
<keyword evidence="3" id="KW-1185">Reference proteome</keyword>
<dbReference type="Gene3D" id="3.10.310.70">
    <property type="match status" value="1"/>
</dbReference>
<name>A0A845QL82_9FIRM</name>
<dbReference type="Pfam" id="PF07969">
    <property type="entry name" value="Amidohydro_3"/>
    <property type="match status" value="1"/>
</dbReference>
<dbReference type="SUPFAM" id="SSF51556">
    <property type="entry name" value="Metallo-dependent hydrolases"/>
    <property type="match status" value="1"/>
</dbReference>
<dbReference type="Gene3D" id="3.20.20.140">
    <property type="entry name" value="Metal-dependent hydrolases"/>
    <property type="match status" value="1"/>
</dbReference>
<accession>A0A845QL82</accession>